<dbReference type="Gene3D" id="2.40.128.110">
    <property type="entry name" value="Lipid/polyisoprenoid-binding, YceI-like"/>
    <property type="match status" value="1"/>
</dbReference>
<dbReference type="Pfam" id="PF04264">
    <property type="entry name" value="YceI"/>
    <property type="match status" value="1"/>
</dbReference>
<dbReference type="SMART" id="SM00867">
    <property type="entry name" value="YceI"/>
    <property type="match status" value="1"/>
</dbReference>
<sequence length="222" mass="24293">MTIDHPTRFWNGMTIPDAGTFLLDEAHKRVGFLGKHMMVSPVRGELTRASATIVVGADPLASTVSATMDATSLTTHHDERDGHLRSADFLDVERFPTVEFRSTSVRWQGPQDDAMLSWARLRNRSPERSEVPAARIQGAGAGHFVVSGLLTIRGVTLPIDLTMQFGGARRDPYGRDIFGFSASGTFDREAYGLVWNVVLETGGLLVGKKVEIEIAGEAIRQD</sequence>
<protein>
    <submittedName>
        <fullName evidence="3">Protein YceI</fullName>
    </submittedName>
</protein>
<dbReference type="PATRIC" id="fig|43678.3.peg.449"/>
<feature type="domain" description="Lipid/polyisoprenoid-binding YceI-like" evidence="2">
    <location>
        <begin position="20"/>
        <end position="219"/>
    </location>
</feature>
<dbReference type="PANTHER" id="PTHR34406">
    <property type="entry name" value="PROTEIN YCEI"/>
    <property type="match status" value="1"/>
</dbReference>
<dbReference type="InterPro" id="IPR007372">
    <property type="entry name" value="Lipid/polyisoprenoid-bd_YceI"/>
</dbReference>
<evidence type="ECO:0000259" key="2">
    <source>
        <dbReference type="SMART" id="SM00867"/>
    </source>
</evidence>
<dbReference type="STRING" id="43678.OJAG_04230"/>
<proteinExistence type="inferred from homology"/>
<evidence type="ECO:0000313" key="4">
    <source>
        <dbReference type="Proteomes" id="UP000076447"/>
    </source>
</evidence>
<dbReference type="SUPFAM" id="SSF101874">
    <property type="entry name" value="YceI-like"/>
    <property type="match status" value="1"/>
</dbReference>
<dbReference type="AlphaFoldDB" id="A0A163SYS7"/>
<organism evidence="3 4">
    <name type="scientific">Oerskovia enterophila</name>
    <dbReference type="NCBI Taxonomy" id="43678"/>
    <lineage>
        <taxon>Bacteria</taxon>
        <taxon>Bacillati</taxon>
        <taxon>Actinomycetota</taxon>
        <taxon>Actinomycetes</taxon>
        <taxon>Micrococcales</taxon>
        <taxon>Cellulomonadaceae</taxon>
        <taxon>Oerskovia</taxon>
    </lineage>
</organism>
<accession>A0A163SYS7</accession>
<reference evidence="3 4" key="1">
    <citation type="submission" date="2016-01" db="EMBL/GenBank/DDBJ databases">
        <title>Genome sequence of Oerskovia enterophila VJag, an agar and cellulose degrading bacterium.</title>
        <authorList>
            <person name="Poehlein A."/>
            <person name="Jag V."/>
            <person name="Bengelsdorf F."/>
            <person name="Duerre P."/>
            <person name="Daniel R."/>
        </authorList>
    </citation>
    <scope>NUCLEOTIDE SEQUENCE [LARGE SCALE GENOMIC DNA]</scope>
    <source>
        <strain evidence="3 4">VJag</strain>
    </source>
</reference>
<evidence type="ECO:0000256" key="1">
    <source>
        <dbReference type="ARBA" id="ARBA00008812"/>
    </source>
</evidence>
<dbReference type="PANTHER" id="PTHR34406:SF1">
    <property type="entry name" value="PROTEIN YCEI"/>
    <property type="match status" value="1"/>
</dbReference>
<dbReference type="Proteomes" id="UP000076447">
    <property type="component" value="Unassembled WGS sequence"/>
</dbReference>
<name>A0A163SYS7_9CELL</name>
<evidence type="ECO:0000313" key="3">
    <source>
        <dbReference type="EMBL" id="KZM36895.1"/>
    </source>
</evidence>
<dbReference type="RefSeq" id="WP_056648903.1">
    <property type="nucleotide sequence ID" value="NZ_LRIE01000038.1"/>
</dbReference>
<gene>
    <name evidence="3" type="primary">yceI_1</name>
    <name evidence="3" type="ORF">OJAG_04230</name>
</gene>
<dbReference type="InterPro" id="IPR036761">
    <property type="entry name" value="TTHA0802/YceI-like_sf"/>
</dbReference>
<comment type="similarity">
    <text evidence="1">Belongs to the UPF0312 family.</text>
</comment>
<comment type="caution">
    <text evidence="3">The sequence shown here is derived from an EMBL/GenBank/DDBJ whole genome shotgun (WGS) entry which is preliminary data.</text>
</comment>
<dbReference type="EMBL" id="LRIE01000038">
    <property type="protein sequence ID" value="KZM36895.1"/>
    <property type="molecule type" value="Genomic_DNA"/>
</dbReference>